<evidence type="ECO:0000313" key="2">
    <source>
        <dbReference type="Proteomes" id="UP000439903"/>
    </source>
</evidence>
<proteinExistence type="predicted"/>
<gene>
    <name evidence="1" type="ORF">F8M41_016997</name>
</gene>
<evidence type="ECO:0000313" key="1">
    <source>
        <dbReference type="EMBL" id="KAF0555621.1"/>
    </source>
</evidence>
<dbReference type="AlphaFoldDB" id="A0A8H4B2Y1"/>
<dbReference type="EMBL" id="WTPW01000039">
    <property type="protein sequence ID" value="KAF0555621.1"/>
    <property type="molecule type" value="Genomic_DNA"/>
</dbReference>
<evidence type="ECO:0008006" key="3">
    <source>
        <dbReference type="Google" id="ProtNLM"/>
    </source>
</evidence>
<dbReference type="OrthoDB" id="2788229at2759"/>
<comment type="caution">
    <text evidence="1">The sequence shown here is derived from an EMBL/GenBank/DDBJ whole genome shotgun (WGS) entry which is preliminary data.</text>
</comment>
<keyword evidence="2" id="KW-1185">Reference proteome</keyword>
<dbReference type="SUPFAM" id="SSF52047">
    <property type="entry name" value="RNI-like"/>
    <property type="match status" value="1"/>
</dbReference>
<organism evidence="1 2">
    <name type="scientific">Gigaspora margarita</name>
    <dbReference type="NCBI Taxonomy" id="4874"/>
    <lineage>
        <taxon>Eukaryota</taxon>
        <taxon>Fungi</taxon>
        <taxon>Fungi incertae sedis</taxon>
        <taxon>Mucoromycota</taxon>
        <taxon>Glomeromycotina</taxon>
        <taxon>Glomeromycetes</taxon>
        <taxon>Diversisporales</taxon>
        <taxon>Gigasporaceae</taxon>
        <taxon>Gigaspora</taxon>
    </lineage>
</organism>
<dbReference type="Proteomes" id="UP000439903">
    <property type="component" value="Unassembled WGS sequence"/>
</dbReference>
<sequence length="494" mass="57656">MASKMFMGDMPELMGNILNNLKDEIYSLYSCALVSRHWCKLSIPILWQDPFSFDESYSPSFISNYFSSLCEDEKLVLKKYGINANSFKTLFEYARFIKVLNISCLKFKVERWTSRKLDNSSKNHIINLFIKLFIESGATLHKLYVPDYEINPENFILLEQNDLFFSRLQHLTLDIGPRLNPESTATLLRILTKNATKISSMRLEKFHSNEEPKLFNTLKCMIESQEQLKQISLYGLSTKFNGLISVLECQKNSLKEFILDCFVYSAEFELLKNFKYLETLRINYCDKKLIKSIENKISTLEIVDLEIDAPTIVHILEKSGTLLQRLKFESENDILNENLLLEKVKSFCPNIEYLYIARIVFSTQFLELIGSLHKLKFLSFWCLDDDEPEEKLKLRVLQFAEILPLTLQYLDLGDNDWVETYLDILLNHCNASLKNLLIYDIYNEKNTKAIVEFCTQNKTLNYVGVEQYWSLDDDLKKQVEEHVTLVPAGEIMAI</sequence>
<name>A0A8H4B2Y1_GIGMA</name>
<reference evidence="1 2" key="1">
    <citation type="journal article" date="2019" name="Environ. Microbiol.">
        <title>At the nexus of three kingdoms: the genome of the mycorrhizal fungus Gigaspora margarita provides insights into plant, endobacterial and fungal interactions.</title>
        <authorList>
            <person name="Venice F."/>
            <person name="Ghignone S."/>
            <person name="Salvioli di Fossalunga A."/>
            <person name="Amselem J."/>
            <person name="Novero M."/>
            <person name="Xianan X."/>
            <person name="Sedzielewska Toro K."/>
            <person name="Morin E."/>
            <person name="Lipzen A."/>
            <person name="Grigoriev I.V."/>
            <person name="Henrissat B."/>
            <person name="Martin F.M."/>
            <person name="Bonfante P."/>
        </authorList>
    </citation>
    <scope>NUCLEOTIDE SEQUENCE [LARGE SCALE GENOMIC DNA]</scope>
    <source>
        <strain evidence="1 2">BEG34</strain>
    </source>
</reference>
<accession>A0A8H4B2Y1</accession>
<protein>
    <recommendedName>
        <fullName evidence="3">F-box domain-containing protein</fullName>
    </recommendedName>
</protein>